<keyword evidence="5" id="KW-0963">Cytoplasm</keyword>
<sequence length="397" mass="42008">MAVTPIMNTYNRLSVAFDHGEGAWLYDTDGNKYLDALSGIAVCGLGHAHPAVTHALCEQAGKLVHTSNLYTVPLQERLAARLTSISGMDNVFFGNSGAEANEAAIKLARRYGHQKGIDNPAIIVMEGAFHGRTLATLSATGNRAVQVGFEPLVGGFVRAPYNDVEAIRTIAANNPNVVAILVEPIQGEAGIRIPADDYLNQLREICDSHEWLLMLDEVQTGNGRTGEYFAYQLNGILPDVVTTAKGLGNGVPIGACLARGVAAGILTPGTHGSTYGGNPLACAAALAVVDTITQDNLCARAEQLGKRICDGFRAQLAGSDYVREIRNKGLMIAIELTEAGTELAVLAKVKGLLLNITGGGRVVRLLPPLILSDSEADLLVNTLSKLIQIYAADDREA</sequence>
<feature type="binding site" evidence="5">
    <location>
        <begin position="216"/>
        <end position="219"/>
    </location>
    <ligand>
        <name>pyridoxal 5'-phosphate</name>
        <dbReference type="ChEBI" id="CHEBI:597326"/>
    </ligand>
</feature>
<comment type="cofactor">
    <cofactor evidence="5">
        <name>pyridoxal 5'-phosphate</name>
        <dbReference type="ChEBI" id="CHEBI:597326"/>
    </cofactor>
    <text evidence="5">Binds 1 pyridoxal phosphate per subunit.</text>
</comment>
<evidence type="ECO:0000256" key="2">
    <source>
        <dbReference type="ARBA" id="ARBA00022605"/>
    </source>
</evidence>
<dbReference type="PANTHER" id="PTHR11986:SF79">
    <property type="entry name" value="ACETYLORNITHINE AMINOTRANSFERASE, MITOCHONDRIAL"/>
    <property type="match status" value="1"/>
</dbReference>
<keyword evidence="1 5" id="KW-0032">Aminotransferase</keyword>
<gene>
    <name evidence="5" type="primary">argD</name>
    <name evidence="6" type="ORF">ACFQDL_04260</name>
</gene>
<feature type="binding site" evidence="5">
    <location>
        <position position="274"/>
    </location>
    <ligand>
        <name>pyridoxal 5'-phosphate</name>
        <dbReference type="ChEBI" id="CHEBI:597326"/>
    </ligand>
</feature>
<evidence type="ECO:0000313" key="6">
    <source>
        <dbReference type="EMBL" id="MFC6669398.1"/>
    </source>
</evidence>
<dbReference type="InterPro" id="IPR050103">
    <property type="entry name" value="Class-III_PLP-dep_AT"/>
</dbReference>
<proteinExistence type="inferred from homology"/>
<dbReference type="HAMAP" id="MF_01107">
    <property type="entry name" value="ArgD_aminotrans_3"/>
    <property type="match status" value="1"/>
</dbReference>
<accession>A0ABW1ZW40</accession>
<keyword evidence="3 5" id="KW-0808">Transferase</keyword>
<feature type="modified residue" description="N6-(pyridoxal phosphate)lysine" evidence="5">
    <location>
        <position position="245"/>
    </location>
</feature>
<dbReference type="NCBIfam" id="NF002325">
    <property type="entry name" value="PRK01278.1"/>
    <property type="match status" value="1"/>
</dbReference>
<dbReference type="InterPro" id="IPR049704">
    <property type="entry name" value="Aminotrans_3_PPA_site"/>
</dbReference>
<dbReference type="EC" id="2.6.1.11" evidence="5"/>
<dbReference type="InterPro" id="IPR015424">
    <property type="entry name" value="PyrdxlP-dep_Trfase"/>
</dbReference>
<evidence type="ECO:0000256" key="4">
    <source>
        <dbReference type="ARBA" id="ARBA00022898"/>
    </source>
</evidence>
<name>A0ABW1ZW40_9GAMM</name>
<dbReference type="InterPro" id="IPR015421">
    <property type="entry name" value="PyrdxlP-dep_Trfase_major"/>
</dbReference>
<dbReference type="NCBIfam" id="TIGR00707">
    <property type="entry name" value="argD"/>
    <property type="match status" value="1"/>
</dbReference>
<dbReference type="RefSeq" id="WP_379907956.1">
    <property type="nucleotide sequence ID" value="NZ_JBHSWE010000001.1"/>
</dbReference>
<feature type="binding site" evidence="5">
    <location>
        <position position="129"/>
    </location>
    <ligand>
        <name>pyridoxal 5'-phosphate</name>
        <dbReference type="ChEBI" id="CHEBI:597326"/>
    </ligand>
</feature>
<feature type="binding site" evidence="5">
    <location>
        <position position="273"/>
    </location>
    <ligand>
        <name>N(2)-acetyl-L-ornithine</name>
        <dbReference type="ChEBI" id="CHEBI:57805"/>
    </ligand>
</feature>
<protein>
    <recommendedName>
        <fullName evidence="5">Acetylornithine aminotransferase</fullName>
        <shortName evidence="5">ACOAT</shortName>
        <ecNumber evidence="5">2.6.1.11</ecNumber>
    </recommendedName>
</protein>
<dbReference type="CDD" id="cd00610">
    <property type="entry name" value="OAT_like"/>
    <property type="match status" value="1"/>
</dbReference>
<dbReference type="InterPro" id="IPR005814">
    <property type="entry name" value="Aminotrans_3"/>
</dbReference>
<keyword evidence="4 5" id="KW-0663">Pyridoxal phosphate</keyword>
<comment type="caution">
    <text evidence="6">The sequence shown here is derived from an EMBL/GenBank/DDBJ whole genome shotgun (WGS) entry which is preliminary data.</text>
</comment>
<evidence type="ECO:0000313" key="7">
    <source>
        <dbReference type="Proteomes" id="UP001596422"/>
    </source>
</evidence>
<feature type="binding site" evidence="5">
    <location>
        <begin position="97"/>
        <end position="98"/>
    </location>
    <ligand>
        <name>pyridoxal 5'-phosphate</name>
        <dbReference type="ChEBI" id="CHEBI:597326"/>
    </ligand>
</feature>
<comment type="subcellular location">
    <subcellularLocation>
        <location evidence="5">Cytoplasm</location>
    </subcellularLocation>
</comment>
<comment type="miscellaneous">
    <text evidence="5">May also have succinyldiaminopimelate aminotransferase activity, thus carrying out the corresponding step in lysine biosynthesis.</text>
</comment>
<dbReference type="EMBL" id="JBHSWE010000001">
    <property type="protein sequence ID" value="MFC6669398.1"/>
    <property type="molecule type" value="Genomic_DNA"/>
</dbReference>
<dbReference type="SUPFAM" id="SSF53383">
    <property type="entry name" value="PLP-dependent transferases"/>
    <property type="match status" value="1"/>
</dbReference>
<dbReference type="Proteomes" id="UP001596422">
    <property type="component" value="Unassembled WGS sequence"/>
</dbReference>
<evidence type="ECO:0000256" key="3">
    <source>
        <dbReference type="ARBA" id="ARBA00022679"/>
    </source>
</evidence>
<evidence type="ECO:0000256" key="1">
    <source>
        <dbReference type="ARBA" id="ARBA00022576"/>
    </source>
</evidence>
<feature type="binding site" evidence="5">
    <location>
        <position position="132"/>
    </location>
    <ligand>
        <name>N(2)-acetyl-L-ornithine</name>
        <dbReference type="ChEBI" id="CHEBI:57805"/>
    </ligand>
</feature>
<organism evidence="6 7">
    <name type="scientific">Marinobacterium aestuariivivens</name>
    <dbReference type="NCBI Taxonomy" id="1698799"/>
    <lineage>
        <taxon>Bacteria</taxon>
        <taxon>Pseudomonadati</taxon>
        <taxon>Pseudomonadota</taxon>
        <taxon>Gammaproteobacteria</taxon>
        <taxon>Oceanospirillales</taxon>
        <taxon>Oceanospirillaceae</taxon>
        <taxon>Marinobacterium</taxon>
    </lineage>
</organism>
<dbReference type="InterPro" id="IPR004636">
    <property type="entry name" value="AcOrn/SuccOrn_fam"/>
</dbReference>
<dbReference type="Gene3D" id="3.40.640.10">
    <property type="entry name" value="Type I PLP-dependent aspartate aminotransferase-like (Major domain)"/>
    <property type="match status" value="1"/>
</dbReference>
<reference evidence="7" key="1">
    <citation type="journal article" date="2019" name="Int. J. Syst. Evol. Microbiol.">
        <title>The Global Catalogue of Microorganisms (GCM) 10K type strain sequencing project: providing services to taxonomists for standard genome sequencing and annotation.</title>
        <authorList>
            <consortium name="The Broad Institute Genomics Platform"/>
            <consortium name="The Broad Institute Genome Sequencing Center for Infectious Disease"/>
            <person name="Wu L."/>
            <person name="Ma J."/>
        </authorList>
    </citation>
    <scope>NUCLEOTIDE SEQUENCE [LARGE SCALE GENOMIC DNA]</scope>
    <source>
        <strain evidence="7">NBRC 111756</strain>
    </source>
</reference>
<dbReference type="GO" id="GO:0008483">
    <property type="term" value="F:transaminase activity"/>
    <property type="evidence" value="ECO:0007669"/>
    <property type="project" value="UniProtKB-KW"/>
</dbReference>
<dbReference type="Pfam" id="PF00202">
    <property type="entry name" value="Aminotran_3"/>
    <property type="match status" value="1"/>
</dbReference>
<comment type="pathway">
    <text evidence="5">Amino-acid biosynthesis; L-arginine biosynthesis; N(2)-acetyl-L-ornithine from L-glutamate: step 4/4.</text>
</comment>
<keyword evidence="2 5" id="KW-0028">Amino-acid biosynthesis</keyword>
<comment type="catalytic activity">
    <reaction evidence="5">
        <text>N(2)-acetyl-L-ornithine + 2-oxoglutarate = N-acetyl-L-glutamate 5-semialdehyde + L-glutamate</text>
        <dbReference type="Rhea" id="RHEA:18049"/>
        <dbReference type="ChEBI" id="CHEBI:16810"/>
        <dbReference type="ChEBI" id="CHEBI:29123"/>
        <dbReference type="ChEBI" id="CHEBI:29985"/>
        <dbReference type="ChEBI" id="CHEBI:57805"/>
        <dbReference type="EC" id="2.6.1.11"/>
    </reaction>
</comment>
<dbReference type="Gene3D" id="3.90.1150.10">
    <property type="entry name" value="Aspartate Aminotransferase, domain 1"/>
    <property type="match status" value="1"/>
</dbReference>
<comment type="subunit">
    <text evidence="5">Homodimer.</text>
</comment>
<dbReference type="InterPro" id="IPR015422">
    <property type="entry name" value="PyrdxlP-dep_Trfase_small"/>
</dbReference>
<comment type="similarity">
    <text evidence="5">Belongs to the class-III pyridoxal-phosphate-dependent aminotransferase family. ArgD subfamily.</text>
</comment>
<keyword evidence="7" id="KW-1185">Reference proteome</keyword>
<dbReference type="PIRSF" id="PIRSF000521">
    <property type="entry name" value="Transaminase_4ab_Lys_Orn"/>
    <property type="match status" value="1"/>
</dbReference>
<dbReference type="PROSITE" id="PS00600">
    <property type="entry name" value="AA_TRANSFER_CLASS_3"/>
    <property type="match status" value="1"/>
</dbReference>
<dbReference type="PANTHER" id="PTHR11986">
    <property type="entry name" value="AMINOTRANSFERASE CLASS III"/>
    <property type="match status" value="1"/>
</dbReference>
<evidence type="ECO:0000256" key="5">
    <source>
        <dbReference type="HAMAP-Rule" id="MF_01107"/>
    </source>
</evidence>
<keyword evidence="5" id="KW-0055">Arginine biosynthesis</keyword>